<dbReference type="PROSITE" id="PS51257">
    <property type="entry name" value="PROKAR_LIPOPROTEIN"/>
    <property type="match status" value="1"/>
</dbReference>
<proteinExistence type="predicted"/>
<dbReference type="Proteomes" id="UP000318815">
    <property type="component" value="Unassembled WGS sequence"/>
</dbReference>
<organism evidence="2 3">
    <name type="scientific">Chitinophaga pinensis</name>
    <dbReference type="NCBI Taxonomy" id="79329"/>
    <lineage>
        <taxon>Bacteria</taxon>
        <taxon>Pseudomonadati</taxon>
        <taxon>Bacteroidota</taxon>
        <taxon>Chitinophagia</taxon>
        <taxon>Chitinophagales</taxon>
        <taxon>Chitinophagaceae</taxon>
        <taxon>Chitinophaga</taxon>
    </lineage>
</organism>
<feature type="chain" id="PRO_5022845695" evidence="1">
    <location>
        <begin position="22"/>
        <end position="192"/>
    </location>
</feature>
<name>A0A5C6LVB8_9BACT</name>
<dbReference type="OrthoDB" id="679784at2"/>
<dbReference type="EMBL" id="VOHS01000005">
    <property type="protein sequence ID" value="TWW01163.1"/>
    <property type="molecule type" value="Genomic_DNA"/>
</dbReference>
<feature type="signal peptide" evidence="1">
    <location>
        <begin position="1"/>
        <end position="21"/>
    </location>
</feature>
<accession>A0A5C6LVB8</accession>
<dbReference type="Gene3D" id="1.20.5.320">
    <property type="entry name" value="6-Phosphogluconate Dehydrogenase, domain 3"/>
    <property type="match status" value="1"/>
</dbReference>
<dbReference type="AlphaFoldDB" id="A0A5C6LVB8"/>
<comment type="caution">
    <text evidence="2">The sequence shown here is derived from an EMBL/GenBank/DDBJ whole genome shotgun (WGS) entry which is preliminary data.</text>
</comment>
<sequence>MRKMSLYALMLCGIIFFGACGKDGEAGPAGAKGDTGAAGPAGTPGKDGTSGILYSDWLDVTFTAVKEETDDNGNGVLDTIFFGAQIEAEKITDEILSTGDVRVFINTYSDAEKDIAPLPYVSPVTGATISPSFSTGLITLLANGPFNTFTDGTAKYQQYRYVIIPGGAEARKAAGIDWNDYKQVKAYLHLKD</sequence>
<keyword evidence="1" id="KW-0732">Signal</keyword>
<dbReference type="RefSeq" id="WP_146304421.1">
    <property type="nucleotide sequence ID" value="NZ_VOHS01000005.1"/>
</dbReference>
<reference evidence="2 3" key="1">
    <citation type="submission" date="2019-08" db="EMBL/GenBank/DDBJ databases">
        <title>Whole genome sequencing of chitin degrading bacteria Chitinophaga pinensis YS16.</title>
        <authorList>
            <person name="Singh R.P."/>
            <person name="Manchanda G."/>
            <person name="Maurya I.K."/>
            <person name="Joshi N.K."/>
            <person name="Srivastava A.K."/>
        </authorList>
    </citation>
    <scope>NUCLEOTIDE SEQUENCE [LARGE SCALE GENOMIC DNA]</scope>
    <source>
        <strain evidence="2 3">YS-16</strain>
    </source>
</reference>
<evidence type="ECO:0000313" key="3">
    <source>
        <dbReference type="Proteomes" id="UP000318815"/>
    </source>
</evidence>
<evidence type="ECO:0000313" key="2">
    <source>
        <dbReference type="EMBL" id="TWW01163.1"/>
    </source>
</evidence>
<evidence type="ECO:0000256" key="1">
    <source>
        <dbReference type="SAM" id="SignalP"/>
    </source>
</evidence>
<protein>
    <submittedName>
        <fullName evidence="2">Collagen-like protein</fullName>
    </submittedName>
</protein>
<keyword evidence="3" id="KW-1185">Reference proteome</keyword>
<keyword evidence="2" id="KW-0176">Collagen</keyword>
<gene>
    <name evidence="2" type="ORF">FEF09_06785</name>
</gene>